<reference evidence="2" key="1">
    <citation type="submission" date="2016-01" db="EMBL/GenBank/DDBJ databases">
        <authorList>
            <person name="Mitreva M."/>
            <person name="Pepin K.H."/>
            <person name="Mihindukulasuriya K.A."/>
            <person name="Fulton R."/>
            <person name="Fronick C."/>
            <person name="O'Laughlin M."/>
            <person name="Miner T."/>
            <person name="Herter B."/>
            <person name="Rosa B.A."/>
            <person name="Cordes M."/>
            <person name="Tomlinson C."/>
            <person name="Wollam A."/>
            <person name="Palsikar V.B."/>
            <person name="Mardis E.R."/>
            <person name="Wilson R.K."/>
        </authorList>
    </citation>
    <scope>NUCLEOTIDE SEQUENCE [LARGE SCALE GENOMIC DNA]</scope>
    <source>
        <strain evidence="2">GED7749B</strain>
    </source>
</reference>
<comment type="caution">
    <text evidence="1">The sequence shown here is derived from an EMBL/GenBank/DDBJ whole genome shotgun (WGS) entry which is preliminary data.</text>
</comment>
<evidence type="ECO:0000313" key="1">
    <source>
        <dbReference type="EMBL" id="KWZ84353.1"/>
    </source>
</evidence>
<protein>
    <submittedName>
        <fullName evidence="1">Uncharacterized protein</fullName>
    </submittedName>
</protein>
<organism evidence="1 2">
    <name type="scientific">Heyndrickxia coagulans</name>
    <name type="common">Weizmannia coagulans</name>
    <dbReference type="NCBI Taxonomy" id="1398"/>
    <lineage>
        <taxon>Bacteria</taxon>
        <taxon>Bacillati</taxon>
        <taxon>Bacillota</taxon>
        <taxon>Bacilli</taxon>
        <taxon>Bacillales</taxon>
        <taxon>Bacillaceae</taxon>
        <taxon>Heyndrickxia</taxon>
    </lineage>
</organism>
<sequence>MQEGYKKRGTKSAGAELNGFSLGCYRIIGSALMYLRLFSCLYMQSNVSNSFFKFCYNKRQLF</sequence>
<evidence type="ECO:0000313" key="2">
    <source>
        <dbReference type="Proteomes" id="UP000070376"/>
    </source>
</evidence>
<accession>A0A133KXL6</accession>
<name>A0A133KXL6_HEYCO</name>
<dbReference type="AlphaFoldDB" id="A0A133KXL6"/>
<gene>
    <name evidence="1" type="ORF">HMPREF3213_00876</name>
</gene>
<dbReference type="Proteomes" id="UP000070376">
    <property type="component" value="Unassembled WGS sequence"/>
</dbReference>
<dbReference type="PATRIC" id="fig|1398.22.peg.882"/>
<dbReference type="EMBL" id="LRPN01000030">
    <property type="protein sequence ID" value="KWZ84353.1"/>
    <property type="molecule type" value="Genomic_DNA"/>
</dbReference>
<proteinExistence type="predicted"/>